<evidence type="ECO:0000313" key="5">
    <source>
        <dbReference type="Proteomes" id="UP001501288"/>
    </source>
</evidence>
<gene>
    <name evidence="4" type="ORF">GCM10009762_06120</name>
</gene>
<organism evidence="4 5">
    <name type="scientific">Dermacoccus barathri</name>
    <dbReference type="NCBI Taxonomy" id="322601"/>
    <lineage>
        <taxon>Bacteria</taxon>
        <taxon>Bacillati</taxon>
        <taxon>Actinomycetota</taxon>
        <taxon>Actinomycetes</taxon>
        <taxon>Micrococcales</taxon>
        <taxon>Dermacoccaceae</taxon>
        <taxon>Dermacoccus</taxon>
    </lineage>
</organism>
<evidence type="ECO:0000256" key="1">
    <source>
        <dbReference type="SAM" id="MobiDB-lite"/>
    </source>
</evidence>
<evidence type="ECO:0000259" key="3">
    <source>
        <dbReference type="Pfam" id="PF14067"/>
    </source>
</evidence>
<feature type="transmembrane region" description="Helical" evidence="2">
    <location>
        <begin position="441"/>
        <end position="460"/>
    </location>
</feature>
<protein>
    <submittedName>
        <fullName evidence="4">LssY C-terminal domain-containing protein</fullName>
    </submittedName>
</protein>
<keyword evidence="2" id="KW-1133">Transmembrane helix</keyword>
<evidence type="ECO:0000256" key="2">
    <source>
        <dbReference type="SAM" id="Phobius"/>
    </source>
</evidence>
<keyword evidence="2" id="KW-0472">Membrane</keyword>
<feature type="transmembrane region" description="Helical" evidence="2">
    <location>
        <begin position="341"/>
        <end position="361"/>
    </location>
</feature>
<dbReference type="EMBL" id="BAAANV010000016">
    <property type="protein sequence ID" value="GAA1534663.1"/>
    <property type="molecule type" value="Genomic_DNA"/>
</dbReference>
<keyword evidence="2" id="KW-0812">Transmembrane</keyword>
<dbReference type="InterPro" id="IPR025902">
    <property type="entry name" value="LssY-like-C_dom"/>
</dbReference>
<feature type="compositionally biased region" description="Polar residues" evidence="1">
    <location>
        <begin position="307"/>
        <end position="322"/>
    </location>
</feature>
<proteinExistence type="predicted"/>
<accession>A0ABN2B8P7</accession>
<feature type="transmembrane region" description="Helical" evidence="2">
    <location>
        <begin position="35"/>
        <end position="57"/>
    </location>
</feature>
<dbReference type="RefSeq" id="WP_346027040.1">
    <property type="nucleotide sequence ID" value="NZ_BAAANV010000016.1"/>
</dbReference>
<feature type="region of interest" description="Disordered" evidence="1">
    <location>
        <begin position="296"/>
        <end position="322"/>
    </location>
</feature>
<dbReference type="Pfam" id="PF14067">
    <property type="entry name" value="LssY_C"/>
    <property type="match status" value="1"/>
</dbReference>
<sequence length="477" mass="52962">MSTDRMTWASRGRRKPVYRHPDKIERSGRHLGRAWVENVFFVLVMLLSFAFAVLLLLEVRWSWSLLLFLVLFWVVMAYLALPRLQRVLTSIYVPDYFIGRSRTSDGLLGDPLNLAVMGSEEQIHEAMTRAGWTRADPVTLASSARIVYSSLARRSYASAPVSPLVLFNKTQAFAYQQEVEGNPSQRHHVRFWPTPEGWLLPGGTRVDWLASGTYDRAVGLSLFTLQVTHKIDRNIDVERDYVIGTVLHAVEEADVHVIENFSTGYHSRNGGGDAVQTDGNLPTLHLEKVEVAPEAGGSADAVSSGATRVQTSTPGDRTLEATNSDSARDVLTEVGRRPIPVVAAFVLTVASALLAMVGLLWRDHEALGDSGPDVINRVPVGVSETTALWISVLAYVPILWLAWRTFRGGLWARLTMIALVTASQAWQMWQYLQGGRPTMTALLALSIDLLIVFALTSLSAREWVEHRRSETECADVD</sequence>
<keyword evidence="5" id="KW-1185">Reference proteome</keyword>
<dbReference type="Proteomes" id="UP001501288">
    <property type="component" value="Unassembled WGS sequence"/>
</dbReference>
<evidence type="ECO:0000313" key="4">
    <source>
        <dbReference type="EMBL" id="GAA1534663.1"/>
    </source>
</evidence>
<feature type="transmembrane region" description="Helical" evidence="2">
    <location>
        <begin position="386"/>
        <end position="403"/>
    </location>
</feature>
<feature type="transmembrane region" description="Helical" evidence="2">
    <location>
        <begin position="410"/>
        <end position="429"/>
    </location>
</feature>
<name>A0ABN2B8P7_9MICO</name>
<feature type="transmembrane region" description="Helical" evidence="2">
    <location>
        <begin position="63"/>
        <end position="81"/>
    </location>
</feature>
<comment type="caution">
    <text evidence="4">The sequence shown here is derived from an EMBL/GenBank/DDBJ whole genome shotgun (WGS) entry which is preliminary data.</text>
</comment>
<feature type="compositionally biased region" description="Low complexity" evidence="1">
    <location>
        <begin position="296"/>
        <end position="306"/>
    </location>
</feature>
<feature type="domain" description="LssY-like C-terminal" evidence="3">
    <location>
        <begin position="92"/>
        <end position="281"/>
    </location>
</feature>
<reference evidence="4 5" key="1">
    <citation type="journal article" date="2019" name="Int. J. Syst. Evol. Microbiol.">
        <title>The Global Catalogue of Microorganisms (GCM) 10K type strain sequencing project: providing services to taxonomists for standard genome sequencing and annotation.</title>
        <authorList>
            <consortium name="The Broad Institute Genomics Platform"/>
            <consortium name="The Broad Institute Genome Sequencing Center for Infectious Disease"/>
            <person name="Wu L."/>
            <person name="Ma J."/>
        </authorList>
    </citation>
    <scope>NUCLEOTIDE SEQUENCE [LARGE SCALE GENOMIC DNA]</scope>
    <source>
        <strain evidence="4 5">JCM 14588</strain>
    </source>
</reference>